<evidence type="ECO:0000256" key="1">
    <source>
        <dbReference type="SAM" id="Phobius"/>
    </source>
</evidence>
<keyword evidence="1" id="KW-0472">Membrane</keyword>
<keyword evidence="1" id="KW-0812">Transmembrane</keyword>
<dbReference type="Proteomes" id="UP001220395">
    <property type="component" value="Chromosome"/>
</dbReference>
<evidence type="ECO:0000313" key="3">
    <source>
        <dbReference type="Proteomes" id="UP001220395"/>
    </source>
</evidence>
<evidence type="ECO:0000313" key="2">
    <source>
        <dbReference type="EMBL" id="WCT72801.1"/>
    </source>
</evidence>
<reference evidence="2 3" key="1">
    <citation type="submission" date="2023-02" db="EMBL/GenBank/DDBJ databases">
        <title>Genome sequence of Sphingomonas naphthae.</title>
        <authorList>
            <person name="Kim S."/>
            <person name="Heo J."/>
            <person name="Kwon S.-W."/>
        </authorList>
    </citation>
    <scope>NUCLEOTIDE SEQUENCE [LARGE SCALE GENOMIC DNA]</scope>
    <source>
        <strain evidence="2 3">KACC 18716</strain>
    </source>
</reference>
<sequence>MATAFPTPPLPAPTQRGVGDIGGFTAMGSFGVVQEAAKAEMGLSDQLLGTLLTGLAQGTGCCSSRGCWRGSARPVRPALAIVGVAVSLVSVGAFALAARGAGRLRAPGRE</sequence>
<keyword evidence="1" id="KW-1133">Transmembrane helix</keyword>
<organism evidence="2 3">
    <name type="scientific">Sphingomonas naphthae</name>
    <dbReference type="NCBI Taxonomy" id="1813468"/>
    <lineage>
        <taxon>Bacteria</taxon>
        <taxon>Pseudomonadati</taxon>
        <taxon>Pseudomonadota</taxon>
        <taxon>Alphaproteobacteria</taxon>
        <taxon>Sphingomonadales</taxon>
        <taxon>Sphingomonadaceae</taxon>
        <taxon>Sphingomonas</taxon>
    </lineage>
</organism>
<dbReference type="EMBL" id="CP117411">
    <property type="protein sequence ID" value="WCT72801.1"/>
    <property type="molecule type" value="Genomic_DNA"/>
</dbReference>
<dbReference type="RefSeq" id="WP_273686772.1">
    <property type="nucleotide sequence ID" value="NZ_CP117411.1"/>
</dbReference>
<proteinExistence type="predicted"/>
<name>A0ABY7TIJ3_9SPHN</name>
<accession>A0ABY7TIJ3</accession>
<feature type="transmembrane region" description="Helical" evidence="1">
    <location>
        <begin position="78"/>
        <end position="98"/>
    </location>
</feature>
<gene>
    <name evidence="2" type="ORF">PQ455_14315</name>
</gene>
<protein>
    <submittedName>
        <fullName evidence="2">Uncharacterized protein</fullName>
    </submittedName>
</protein>
<keyword evidence="3" id="KW-1185">Reference proteome</keyword>